<reference evidence="1 2" key="1">
    <citation type="submission" date="2022-01" db="EMBL/GenBank/DDBJ databases">
        <title>A chromosomal length assembly of Cordylochernes scorpioides.</title>
        <authorList>
            <person name="Zeh D."/>
            <person name="Zeh J."/>
        </authorList>
    </citation>
    <scope>NUCLEOTIDE SEQUENCE [LARGE SCALE GENOMIC DNA]</scope>
    <source>
        <strain evidence="1">IN4F17</strain>
        <tissue evidence="1">Whole Body</tissue>
    </source>
</reference>
<dbReference type="EMBL" id="CP092873">
    <property type="protein sequence ID" value="UYV73918.1"/>
    <property type="molecule type" value="Genomic_DNA"/>
</dbReference>
<accession>A0ABY6L1V6</accession>
<protein>
    <submittedName>
        <fullName evidence="1">Uncharacterized protein</fullName>
    </submittedName>
</protein>
<dbReference type="Proteomes" id="UP001235939">
    <property type="component" value="Chromosome 11"/>
</dbReference>
<proteinExistence type="predicted"/>
<evidence type="ECO:0000313" key="1">
    <source>
        <dbReference type="EMBL" id="UYV73918.1"/>
    </source>
</evidence>
<gene>
    <name evidence="1" type="ORF">LAZ67_11001430</name>
</gene>
<sequence length="97" mass="11235">MVLSIKLYPRDVTTLLHSTNLYTVEQTPCKGQHLIAEPKFPLWRGVLLPESCYIVKMDDSTSPDCIVLRESNVLTYILATNWQFDVNGEEFVDWNSW</sequence>
<evidence type="ECO:0000313" key="2">
    <source>
        <dbReference type="Proteomes" id="UP001235939"/>
    </source>
</evidence>
<organism evidence="1 2">
    <name type="scientific">Cordylochernes scorpioides</name>
    <dbReference type="NCBI Taxonomy" id="51811"/>
    <lineage>
        <taxon>Eukaryota</taxon>
        <taxon>Metazoa</taxon>
        <taxon>Ecdysozoa</taxon>
        <taxon>Arthropoda</taxon>
        <taxon>Chelicerata</taxon>
        <taxon>Arachnida</taxon>
        <taxon>Pseudoscorpiones</taxon>
        <taxon>Cheliferoidea</taxon>
        <taxon>Chernetidae</taxon>
        <taxon>Cordylochernes</taxon>
    </lineage>
</organism>
<keyword evidence="2" id="KW-1185">Reference proteome</keyword>
<name>A0ABY6L1V6_9ARAC</name>